<proteinExistence type="predicted"/>
<organism evidence="1 2">
    <name type="scientific">Tomitella fengzijianii</name>
    <dbReference type="NCBI Taxonomy" id="2597660"/>
    <lineage>
        <taxon>Bacteria</taxon>
        <taxon>Bacillati</taxon>
        <taxon>Actinomycetota</taxon>
        <taxon>Actinomycetes</taxon>
        <taxon>Mycobacteriales</taxon>
        <taxon>Tomitella</taxon>
    </lineage>
</organism>
<evidence type="ECO:0000313" key="1">
    <source>
        <dbReference type="EMBL" id="QDQ96257.1"/>
    </source>
</evidence>
<dbReference type="EMBL" id="CP041765">
    <property type="protein sequence ID" value="QDQ96257.1"/>
    <property type="molecule type" value="Genomic_DNA"/>
</dbReference>
<dbReference type="Proteomes" id="UP000317344">
    <property type="component" value="Chromosome"/>
</dbReference>
<dbReference type="Gene3D" id="3.40.190.10">
    <property type="entry name" value="Periplasmic binding protein-like II"/>
    <property type="match status" value="1"/>
</dbReference>
<dbReference type="RefSeq" id="WP_143905763.1">
    <property type="nucleotide sequence ID" value="NZ_CP041765.1"/>
</dbReference>
<evidence type="ECO:0000313" key="2">
    <source>
        <dbReference type="Proteomes" id="UP000317344"/>
    </source>
</evidence>
<reference evidence="1 2" key="1">
    <citation type="submission" date="2019-07" db="EMBL/GenBank/DDBJ databases">
        <title>Tomitella cavernea sp. nov., an actinomycete isolated from soil.</title>
        <authorList>
            <person name="Cheng J."/>
        </authorList>
    </citation>
    <scope>NUCLEOTIDE SEQUENCE [LARGE SCALE GENOMIC DNA]</scope>
    <source>
        <strain evidence="1 2">HY188</strain>
    </source>
</reference>
<accession>A0A516WZU0</accession>
<name>A0A516WZU0_9ACTN</name>
<dbReference type="Gene3D" id="3.10.105.10">
    <property type="entry name" value="Dipeptide-binding Protein, Domain 3"/>
    <property type="match status" value="1"/>
</dbReference>
<dbReference type="SUPFAM" id="SSF53850">
    <property type="entry name" value="Periplasmic binding protein-like II"/>
    <property type="match status" value="1"/>
</dbReference>
<dbReference type="AlphaFoldDB" id="A0A516WZU0"/>
<dbReference type="KEGG" id="toy:FO059_01495"/>
<gene>
    <name evidence="1" type="ORF">FO059_01495</name>
</gene>
<keyword evidence="2" id="KW-1185">Reference proteome</keyword>
<protein>
    <submittedName>
        <fullName evidence="1">Uncharacterized protein</fullName>
    </submittedName>
</protein>
<reference evidence="1 2" key="2">
    <citation type="submission" date="2019-07" db="EMBL/GenBank/DDBJ databases">
        <authorList>
            <person name="Huang Y."/>
        </authorList>
    </citation>
    <scope>NUCLEOTIDE SEQUENCE [LARGE SCALE GENOMIC DNA]</scope>
    <source>
        <strain evidence="1 2">HY188</strain>
    </source>
</reference>
<sequence length="95" mass="10470">MPYLPLFKAFDSESSNNMGGFADGQVDAILAELGAAPDAEAQRAAIDKLQKRFNETAPLVNFGARPNMLAWNPAVQDIKYSYSGIMLFDDAWLNR</sequence>